<dbReference type="InterPro" id="IPR036388">
    <property type="entry name" value="WH-like_DNA-bd_sf"/>
</dbReference>
<dbReference type="InterPro" id="IPR002182">
    <property type="entry name" value="NB-ARC"/>
</dbReference>
<reference evidence="8" key="1">
    <citation type="submission" date="2020-10" db="EMBL/GenBank/DDBJ databases">
        <authorList>
            <person name="Han B."/>
            <person name="Lu T."/>
            <person name="Zhao Q."/>
            <person name="Huang X."/>
            <person name="Zhao Y."/>
        </authorList>
    </citation>
    <scope>NUCLEOTIDE SEQUENCE</scope>
</reference>
<dbReference type="PANTHER" id="PTHR36766">
    <property type="entry name" value="PLANT BROAD-SPECTRUM MILDEW RESISTANCE PROTEIN RPW8"/>
    <property type="match status" value="1"/>
</dbReference>
<evidence type="ECO:0008006" key="10">
    <source>
        <dbReference type="Google" id="ProtNLM"/>
    </source>
</evidence>
<keyword evidence="1" id="KW-0433">Leucine-rich repeat</keyword>
<dbReference type="Pfam" id="PF23559">
    <property type="entry name" value="WHD_DRP"/>
    <property type="match status" value="1"/>
</dbReference>
<feature type="domain" description="NB-ARC" evidence="5">
    <location>
        <begin position="105"/>
        <end position="267"/>
    </location>
</feature>
<dbReference type="InterPro" id="IPR032675">
    <property type="entry name" value="LRR_dom_sf"/>
</dbReference>
<feature type="region of interest" description="Disordered" evidence="4">
    <location>
        <begin position="1"/>
        <end position="20"/>
    </location>
</feature>
<evidence type="ECO:0000259" key="7">
    <source>
        <dbReference type="Pfam" id="PF25019"/>
    </source>
</evidence>
<dbReference type="Gene3D" id="3.80.10.10">
    <property type="entry name" value="Ribonuclease Inhibitor"/>
    <property type="match status" value="2"/>
</dbReference>
<dbReference type="InterPro" id="IPR056789">
    <property type="entry name" value="LRR_R13L1-DRL21"/>
</dbReference>
<gene>
    <name evidence="8" type="ORF">NCGR_LOCUS38991</name>
</gene>
<dbReference type="Gene3D" id="1.10.8.430">
    <property type="entry name" value="Helical domain of apoptotic protease-activating factors"/>
    <property type="match status" value="1"/>
</dbReference>
<dbReference type="Proteomes" id="UP000604825">
    <property type="component" value="Unassembled WGS sequence"/>
</dbReference>
<dbReference type="InterPro" id="IPR058922">
    <property type="entry name" value="WHD_DRP"/>
</dbReference>
<dbReference type="Gene3D" id="1.10.10.10">
    <property type="entry name" value="Winged helix-like DNA-binding domain superfamily/Winged helix DNA-binding domain"/>
    <property type="match status" value="1"/>
</dbReference>
<evidence type="ECO:0000259" key="6">
    <source>
        <dbReference type="Pfam" id="PF23559"/>
    </source>
</evidence>
<feature type="domain" description="Disease resistance protein winged helix" evidence="6">
    <location>
        <begin position="351"/>
        <end position="433"/>
    </location>
</feature>
<name>A0A811Q893_9POAL</name>
<evidence type="ECO:0000256" key="2">
    <source>
        <dbReference type="ARBA" id="ARBA00022737"/>
    </source>
</evidence>
<dbReference type="GO" id="GO:0002758">
    <property type="term" value="P:innate immune response-activating signaling pathway"/>
    <property type="evidence" value="ECO:0007669"/>
    <property type="project" value="UniProtKB-ARBA"/>
</dbReference>
<dbReference type="AlphaFoldDB" id="A0A811Q893"/>
<protein>
    <recommendedName>
        <fullName evidence="10">NB-ARC domain-containing protein</fullName>
    </recommendedName>
</protein>
<dbReference type="EMBL" id="CAJGYO010000010">
    <property type="protein sequence ID" value="CAD6255446.1"/>
    <property type="molecule type" value="Genomic_DNA"/>
</dbReference>
<dbReference type="PANTHER" id="PTHR36766:SF55">
    <property type="entry name" value="OS11G0492900 PROTEIN"/>
    <property type="match status" value="1"/>
</dbReference>
<evidence type="ECO:0000259" key="5">
    <source>
        <dbReference type="Pfam" id="PF00931"/>
    </source>
</evidence>
<feature type="domain" description="R13L1/DRL21-like LRR repeat region" evidence="7">
    <location>
        <begin position="597"/>
        <end position="720"/>
    </location>
</feature>
<dbReference type="Pfam" id="PF25019">
    <property type="entry name" value="LRR_R13L1-DRL21"/>
    <property type="match status" value="1"/>
</dbReference>
<dbReference type="GO" id="GO:0009626">
    <property type="term" value="P:plant-type hypersensitive response"/>
    <property type="evidence" value="ECO:0007669"/>
    <property type="project" value="UniProtKB-ARBA"/>
</dbReference>
<dbReference type="Gene3D" id="3.40.50.300">
    <property type="entry name" value="P-loop containing nucleotide triphosphate hydrolases"/>
    <property type="match status" value="1"/>
</dbReference>
<sequence>MSPMTSLMSSSMRHFGEKPRRRDKTACSAWMPCSTYFELVIPLYYRMGKKLRRIVQTIEILVTEMNAFGFRHLQQAPPSRQWRETDHVIDDSDKDIVSRSRDQERKEIMRKLLDDASNMDLMVLPIVGPGGMGKTTFVQLIYNEPAIEKHFELRRWCCVSDDFYVSTIASNISQTNEKNREKALKDLQSVISGKRYLIVLDDVWNRDADKWGKLKTCLKQGGKGSAVLTTTRDSKVAEIMTMGVVEAHNIEKLTDEYLREIIQSRAFSLQNPNSDELEGIVGSIVGRCAGSPLAAKAFGSMMGTKTSTNEWKDILAKSNISNERTGILPILKLSFDELPSHMKQCFAFCAIFPKDYEINVDLLIQLWMSHDFIPVQDDAQPETVAAQIFKELTWRSFFQDVKQTLPINHIFGTRLSLRKRTICKIHDLMHDVALSVMGKECVTIVDKPSIKKLFPNPARHVFLSEYATEVLGSNRHHDLSLLDEFLKKQSPMLQTLFFEDYDYLDISNYTSLRALHLPANVYLPGQIHLPGKIQHLRYLNLSGNRELKKLPEDLSIMYNLQTLNVSHCQNFVSFQRVTSLQTLSYFGVSARPGCSTIGELRNLNLGGELELSGLENVTEALAKGASLGNKEKLTHLSFKWNDDAPEKPDCHKKVLDALKPHVGLQMLMIVNYKGTGLPSWIINHSLLQHLTELQLLGFMLCEEFPEFCHFKSLQVLYLEKLYKLQSLASTAFPKLKELQLHDMKSLERWVATEGKEDELTFPVLEEVDIKNCPKLTSFPEAPKLKVLKLDEDKALLSLAIMKPRHVSSLSKLQLSIQDTEAKPPQIDQNHVSSLSALGLQGCNLFFSSPSQPTFGVWKWFVQLVDLVIQNCDVLMYWPEKVFECFVSLKELEICDCNKLIGSTQVKGGAHTETVGQVLPQLNSITIWDCESLTEVFILPPPLRMIFILRCP</sequence>
<evidence type="ECO:0000313" key="8">
    <source>
        <dbReference type="EMBL" id="CAD6255446.1"/>
    </source>
</evidence>
<dbReference type="PRINTS" id="PR00364">
    <property type="entry name" value="DISEASERSIST"/>
</dbReference>
<dbReference type="SUPFAM" id="SSF52058">
    <property type="entry name" value="L domain-like"/>
    <property type="match status" value="1"/>
</dbReference>
<evidence type="ECO:0000313" key="9">
    <source>
        <dbReference type="Proteomes" id="UP000604825"/>
    </source>
</evidence>
<dbReference type="SUPFAM" id="SSF52540">
    <property type="entry name" value="P-loop containing nucleoside triphosphate hydrolases"/>
    <property type="match status" value="1"/>
</dbReference>
<dbReference type="GO" id="GO:0043531">
    <property type="term" value="F:ADP binding"/>
    <property type="evidence" value="ECO:0007669"/>
    <property type="project" value="InterPro"/>
</dbReference>
<proteinExistence type="predicted"/>
<comment type="caution">
    <text evidence="8">The sequence shown here is derived from an EMBL/GenBank/DDBJ whole genome shotgun (WGS) entry which is preliminary data.</text>
</comment>
<evidence type="ECO:0000256" key="1">
    <source>
        <dbReference type="ARBA" id="ARBA00022614"/>
    </source>
</evidence>
<evidence type="ECO:0000256" key="4">
    <source>
        <dbReference type="SAM" id="MobiDB-lite"/>
    </source>
</evidence>
<accession>A0A811Q893</accession>
<keyword evidence="9" id="KW-1185">Reference proteome</keyword>
<evidence type="ECO:0000256" key="3">
    <source>
        <dbReference type="ARBA" id="ARBA00022821"/>
    </source>
</evidence>
<dbReference type="OrthoDB" id="67700at2759"/>
<organism evidence="8 9">
    <name type="scientific">Miscanthus lutarioriparius</name>
    <dbReference type="NCBI Taxonomy" id="422564"/>
    <lineage>
        <taxon>Eukaryota</taxon>
        <taxon>Viridiplantae</taxon>
        <taxon>Streptophyta</taxon>
        <taxon>Embryophyta</taxon>
        <taxon>Tracheophyta</taxon>
        <taxon>Spermatophyta</taxon>
        <taxon>Magnoliopsida</taxon>
        <taxon>Liliopsida</taxon>
        <taxon>Poales</taxon>
        <taxon>Poaceae</taxon>
        <taxon>PACMAD clade</taxon>
        <taxon>Panicoideae</taxon>
        <taxon>Andropogonodae</taxon>
        <taxon>Andropogoneae</taxon>
        <taxon>Saccharinae</taxon>
        <taxon>Miscanthus</taxon>
    </lineage>
</organism>
<dbReference type="FunFam" id="1.10.10.10:FF:000322">
    <property type="entry name" value="Probable disease resistance protein At1g63360"/>
    <property type="match status" value="1"/>
</dbReference>
<dbReference type="Pfam" id="PF00931">
    <property type="entry name" value="NB-ARC"/>
    <property type="match status" value="1"/>
</dbReference>
<keyword evidence="2" id="KW-0677">Repeat</keyword>
<feature type="compositionally biased region" description="Low complexity" evidence="4">
    <location>
        <begin position="1"/>
        <end position="12"/>
    </location>
</feature>
<dbReference type="InterPro" id="IPR027417">
    <property type="entry name" value="P-loop_NTPase"/>
</dbReference>
<dbReference type="GO" id="GO:0042742">
    <property type="term" value="P:defense response to bacterium"/>
    <property type="evidence" value="ECO:0007669"/>
    <property type="project" value="UniProtKB-ARBA"/>
</dbReference>
<keyword evidence="3" id="KW-0611">Plant defense</keyword>
<dbReference type="InterPro" id="IPR042197">
    <property type="entry name" value="Apaf_helical"/>
</dbReference>